<reference evidence="5 6" key="1">
    <citation type="journal article" date="2024" name="BMC Genomics">
        <title>Genome assembly of redclaw crayfish (Cherax quadricarinatus) provides insights into its immune adaptation and hypoxia tolerance.</title>
        <authorList>
            <person name="Liu Z."/>
            <person name="Zheng J."/>
            <person name="Li H."/>
            <person name="Fang K."/>
            <person name="Wang S."/>
            <person name="He J."/>
            <person name="Zhou D."/>
            <person name="Weng S."/>
            <person name="Chi M."/>
            <person name="Gu Z."/>
            <person name="He J."/>
            <person name="Li F."/>
            <person name="Wang M."/>
        </authorList>
    </citation>
    <scope>NUCLEOTIDE SEQUENCE [LARGE SCALE GENOMIC DNA]</scope>
    <source>
        <strain evidence="5">ZL_2023a</strain>
    </source>
</reference>
<name>A0AAW0WB88_CHEQU</name>
<dbReference type="InterPro" id="IPR001208">
    <property type="entry name" value="MCM_dom"/>
</dbReference>
<dbReference type="Gene3D" id="3.40.50.300">
    <property type="entry name" value="P-loop containing nucleotide triphosphate hydrolases"/>
    <property type="match status" value="1"/>
</dbReference>
<keyword evidence="2" id="KW-0067">ATP-binding</keyword>
<dbReference type="InterPro" id="IPR031327">
    <property type="entry name" value="MCM"/>
</dbReference>
<dbReference type="GO" id="GO:0003677">
    <property type="term" value="F:DNA binding"/>
    <property type="evidence" value="ECO:0007669"/>
    <property type="project" value="InterPro"/>
</dbReference>
<sequence length="611" mass="65933">GDRRTHLTSLIISVGMERADNLYISALRWLDASGGLDRLRSALVARAALCPALKVFSTPVYVNVMYLREISEELADLVMSRPVEAQQIFHRVVHVASVAISLQLNSSSNNMLEASVTTQNDTCPDDDHGAQHNHCAKNYHCAQDDHCPPAPATDIPDTEHLTSLYLENQDKCQKVATMLGAVTKELSKVDLNATLQSLASNLPLDASVSGDATTILTPAQIHAPLRVVGIPWVKEWVLGGIKDLPLYLQQPTLALVSGRVISVMLPTTYTVWARYMCSSGGCVGTARDLHVRVFAVGRPEADTIHQHPVCRVCGSPLVEDPSSRELSEKTRVMVLSDAQASALTKDVHTRVPALNLVLRDEMLQGIVPGQQVLATVMIVPQQLPLLPSLEAVTLHPPPPLRPPSSLPPIFRRLVEDRSSSPWSLVLTLAYMFAASVTPAGTFHTLKLALLLSLASCSSDKAGLAVLGVGSNTTLLLRLLWYAARYAPHAVLHSSLNALTASSMKDSEGNVWVQGGSLLLAHGGVCVLGDFSKFKKESRQSVCSALESGVIQVGCGSRARQHTPTLTYPLRAAAWACYDPAHARPRTTTDTLDSFLHVPLGDLTKSITDTCV</sequence>
<dbReference type="InterPro" id="IPR058769">
    <property type="entry name" value="MCMDC2_N"/>
</dbReference>
<protein>
    <submittedName>
        <fullName evidence="5">Uncharacterized protein</fullName>
    </submittedName>
</protein>
<dbReference type="AlphaFoldDB" id="A0AAW0WB88"/>
<dbReference type="GO" id="GO:0000727">
    <property type="term" value="P:double-strand break repair via break-induced replication"/>
    <property type="evidence" value="ECO:0007669"/>
    <property type="project" value="TreeGrafter"/>
</dbReference>
<keyword evidence="6" id="KW-1185">Reference proteome</keyword>
<dbReference type="GO" id="GO:0005634">
    <property type="term" value="C:nucleus"/>
    <property type="evidence" value="ECO:0007669"/>
    <property type="project" value="TreeGrafter"/>
</dbReference>
<accession>A0AAW0WB88</accession>
<evidence type="ECO:0000313" key="6">
    <source>
        <dbReference type="Proteomes" id="UP001445076"/>
    </source>
</evidence>
<evidence type="ECO:0000313" key="5">
    <source>
        <dbReference type="EMBL" id="KAK8728758.1"/>
    </source>
</evidence>
<comment type="caution">
    <text evidence="5">The sequence shown here is derived from an EMBL/GenBank/DDBJ whole genome shotgun (WGS) entry which is preliminary data.</text>
</comment>
<evidence type="ECO:0000256" key="1">
    <source>
        <dbReference type="ARBA" id="ARBA00022741"/>
    </source>
</evidence>
<dbReference type="Proteomes" id="UP001445076">
    <property type="component" value="Unassembled WGS sequence"/>
</dbReference>
<dbReference type="PANTHER" id="PTHR11630:SF75">
    <property type="entry name" value="MINICHROMOSOME MAINTENANCE DOMAIN-CONTAINING PROTEIN 2"/>
    <property type="match status" value="1"/>
</dbReference>
<dbReference type="InterPro" id="IPR027417">
    <property type="entry name" value="P-loop_NTPase"/>
</dbReference>
<proteinExistence type="predicted"/>
<feature type="domain" description="MCM C-terminal AAA(+) ATPase" evidence="3">
    <location>
        <begin position="446"/>
        <end position="552"/>
    </location>
</feature>
<dbReference type="PANTHER" id="PTHR11630">
    <property type="entry name" value="DNA REPLICATION LICENSING FACTOR MCM FAMILY MEMBER"/>
    <property type="match status" value="1"/>
</dbReference>
<dbReference type="GO" id="GO:0005524">
    <property type="term" value="F:ATP binding"/>
    <property type="evidence" value="ECO:0007669"/>
    <property type="project" value="UniProtKB-KW"/>
</dbReference>
<evidence type="ECO:0000256" key="2">
    <source>
        <dbReference type="ARBA" id="ARBA00022840"/>
    </source>
</evidence>
<feature type="non-terminal residue" evidence="5">
    <location>
        <position position="1"/>
    </location>
</feature>
<evidence type="ECO:0000259" key="4">
    <source>
        <dbReference type="Pfam" id="PF26063"/>
    </source>
</evidence>
<feature type="domain" description="MCMDC2 N-terminal" evidence="4">
    <location>
        <begin position="23"/>
        <end position="106"/>
    </location>
</feature>
<dbReference type="Pfam" id="PF00493">
    <property type="entry name" value="MCM"/>
    <property type="match status" value="1"/>
</dbReference>
<evidence type="ECO:0000259" key="3">
    <source>
        <dbReference type="Pfam" id="PF00493"/>
    </source>
</evidence>
<gene>
    <name evidence="5" type="ORF">OTU49_017471</name>
</gene>
<dbReference type="EMBL" id="JARKIK010000071">
    <property type="protein sequence ID" value="KAK8728758.1"/>
    <property type="molecule type" value="Genomic_DNA"/>
</dbReference>
<organism evidence="5 6">
    <name type="scientific">Cherax quadricarinatus</name>
    <name type="common">Australian red claw crayfish</name>
    <dbReference type="NCBI Taxonomy" id="27406"/>
    <lineage>
        <taxon>Eukaryota</taxon>
        <taxon>Metazoa</taxon>
        <taxon>Ecdysozoa</taxon>
        <taxon>Arthropoda</taxon>
        <taxon>Crustacea</taxon>
        <taxon>Multicrustacea</taxon>
        <taxon>Malacostraca</taxon>
        <taxon>Eumalacostraca</taxon>
        <taxon>Eucarida</taxon>
        <taxon>Decapoda</taxon>
        <taxon>Pleocyemata</taxon>
        <taxon>Astacidea</taxon>
        <taxon>Parastacoidea</taxon>
        <taxon>Parastacidae</taxon>
        <taxon>Cherax</taxon>
    </lineage>
</organism>
<dbReference type="Pfam" id="PF26063">
    <property type="entry name" value="MCMDC2_N"/>
    <property type="match status" value="1"/>
</dbReference>
<keyword evidence="1" id="KW-0547">Nucleotide-binding</keyword>
<dbReference type="GO" id="GO:0017116">
    <property type="term" value="F:single-stranded DNA helicase activity"/>
    <property type="evidence" value="ECO:0007669"/>
    <property type="project" value="TreeGrafter"/>
</dbReference>